<dbReference type="AlphaFoldDB" id="A0A151M133"/>
<accession>A0A151M133</accession>
<name>A0A151M133_ALLMI</name>
<evidence type="ECO:0000313" key="2">
    <source>
        <dbReference type="Proteomes" id="UP000050525"/>
    </source>
</evidence>
<reference evidence="1 2" key="1">
    <citation type="journal article" date="2012" name="Genome Biol.">
        <title>Sequencing three crocodilian genomes to illuminate the evolution of archosaurs and amniotes.</title>
        <authorList>
            <person name="St John J.A."/>
            <person name="Braun E.L."/>
            <person name="Isberg S.R."/>
            <person name="Miles L.G."/>
            <person name="Chong A.Y."/>
            <person name="Gongora J."/>
            <person name="Dalzell P."/>
            <person name="Moran C."/>
            <person name="Bed'hom B."/>
            <person name="Abzhanov A."/>
            <person name="Burgess S.C."/>
            <person name="Cooksey A.M."/>
            <person name="Castoe T.A."/>
            <person name="Crawford N.G."/>
            <person name="Densmore L.D."/>
            <person name="Drew J.C."/>
            <person name="Edwards S.V."/>
            <person name="Faircloth B.C."/>
            <person name="Fujita M.K."/>
            <person name="Greenwold M.J."/>
            <person name="Hoffmann F.G."/>
            <person name="Howard J.M."/>
            <person name="Iguchi T."/>
            <person name="Janes D.E."/>
            <person name="Khan S.Y."/>
            <person name="Kohno S."/>
            <person name="de Koning A.J."/>
            <person name="Lance S.L."/>
            <person name="McCarthy F.M."/>
            <person name="McCormack J.E."/>
            <person name="Merchant M.E."/>
            <person name="Peterson D.G."/>
            <person name="Pollock D.D."/>
            <person name="Pourmand N."/>
            <person name="Raney B.J."/>
            <person name="Roessler K.A."/>
            <person name="Sanford J.R."/>
            <person name="Sawyer R.H."/>
            <person name="Schmidt C.J."/>
            <person name="Triplett E.W."/>
            <person name="Tuberville T.D."/>
            <person name="Venegas-Anaya M."/>
            <person name="Howard J.T."/>
            <person name="Jarvis E.D."/>
            <person name="Guillette L.J.Jr."/>
            <person name="Glenn T.C."/>
            <person name="Green R.E."/>
            <person name="Ray D.A."/>
        </authorList>
    </citation>
    <scope>NUCLEOTIDE SEQUENCE [LARGE SCALE GENOMIC DNA]</scope>
    <source>
        <strain evidence="1">KSC_2009_1</strain>
    </source>
</reference>
<dbReference type="Proteomes" id="UP000050525">
    <property type="component" value="Unassembled WGS sequence"/>
</dbReference>
<evidence type="ECO:0000313" key="1">
    <source>
        <dbReference type="EMBL" id="KYO18225.1"/>
    </source>
</evidence>
<keyword evidence="2" id="KW-1185">Reference proteome</keyword>
<comment type="caution">
    <text evidence="1">The sequence shown here is derived from an EMBL/GenBank/DDBJ whole genome shotgun (WGS) entry which is preliminary data.</text>
</comment>
<organism evidence="1 2">
    <name type="scientific">Alligator mississippiensis</name>
    <name type="common">American alligator</name>
    <dbReference type="NCBI Taxonomy" id="8496"/>
    <lineage>
        <taxon>Eukaryota</taxon>
        <taxon>Metazoa</taxon>
        <taxon>Chordata</taxon>
        <taxon>Craniata</taxon>
        <taxon>Vertebrata</taxon>
        <taxon>Euteleostomi</taxon>
        <taxon>Archelosauria</taxon>
        <taxon>Archosauria</taxon>
        <taxon>Crocodylia</taxon>
        <taxon>Alligatoridae</taxon>
        <taxon>Alligatorinae</taxon>
        <taxon>Alligator</taxon>
    </lineage>
</organism>
<gene>
    <name evidence="1" type="ORF">Y1Q_0011782</name>
</gene>
<proteinExistence type="predicted"/>
<protein>
    <submittedName>
        <fullName evidence="1">Uncharacterized protein</fullName>
    </submittedName>
</protein>
<sequence length="127" mass="13989">MAHSCSKAKKGMCLTFQVHQRKDLAHENSISPWGVCSCKPHFVHQRVRCTVTRAATFSQVCVTSSEKGLPLTIHCTGSDTARSLLIQADKPICPALGHCIMIEKYCDTDTPFPCPLHPPVTELRATK</sequence>
<dbReference type="EMBL" id="AKHW03006853">
    <property type="protein sequence ID" value="KYO18225.1"/>
    <property type="molecule type" value="Genomic_DNA"/>
</dbReference>